<dbReference type="InterPro" id="IPR033124">
    <property type="entry name" value="Ser_caboxypep_his_AS"/>
</dbReference>
<gene>
    <name evidence="9" type="ORF">ZOSMA_16G00220</name>
</gene>
<keyword evidence="6" id="KW-1015">Disulfide bond</keyword>
<dbReference type="FunFam" id="3.40.50.11320:FF:000001">
    <property type="entry name" value="Carboxypeptidase"/>
    <property type="match status" value="1"/>
</dbReference>
<dbReference type="Gene3D" id="6.10.250.940">
    <property type="match status" value="1"/>
</dbReference>
<dbReference type="EC" id="3.4.16.-" evidence="8"/>
<dbReference type="InterPro" id="IPR029058">
    <property type="entry name" value="AB_hydrolase_fold"/>
</dbReference>
<keyword evidence="2 8" id="KW-0121">Carboxypeptidase</keyword>
<evidence type="ECO:0000256" key="8">
    <source>
        <dbReference type="RuleBase" id="RU361156"/>
    </source>
</evidence>
<dbReference type="PANTHER" id="PTHR11802:SF235">
    <property type="entry name" value="SERINE CARBOXYPEPTIDASE-LIKE 33"/>
    <property type="match status" value="1"/>
</dbReference>
<evidence type="ECO:0000256" key="6">
    <source>
        <dbReference type="ARBA" id="ARBA00023157"/>
    </source>
</evidence>
<dbReference type="SUPFAM" id="SSF53474">
    <property type="entry name" value="alpha/beta-Hydrolases"/>
    <property type="match status" value="1"/>
</dbReference>
<evidence type="ECO:0000313" key="9">
    <source>
        <dbReference type="EMBL" id="KMZ72058.1"/>
    </source>
</evidence>
<protein>
    <recommendedName>
        <fullName evidence="8">Carboxypeptidase</fullName>
        <ecNumber evidence="8">3.4.16.-</ecNumber>
    </recommendedName>
</protein>
<dbReference type="PRINTS" id="PR00724">
    <property type="entry name" value="CRBOXYPTASEC"/>
</dbReference>
<reference evidence="10" key="1">
    <citation type="journal article" date="2016" name="Nature">
        <title>The genome of the seagrass Zostera marina reveals angiosperm adaptation to the sea.</title>
        <authorList>
            <person name="Olsen J.L."/>
            <person name="Rouze P."/>
            <person name="Verhelst B."/>
            <person name="Lin Y.-C."/>
            <person name="Bayer T."/>
            <person name="Collen J."/>
            <person name="Dattolo E."/>
            <person name="De Paoli E."/>
            <person name="Dittami S."/>
            <person name="Maumus F."/>
            <person name="Michel G."/>
            <person name="Kersting A."/>
            <person name="Lauritano C."/>
            <person name="Lohaus R."/>
            <person name="Toepel M."/>
            <person name="Tonon T."/>
            <person name="Vanneste K."/>
            <person name="Amirebrahimi M."/>
            <person name="Brakel J."/>
            <person name="Bostroem C."/>
            <person name="Chovatia M."/>
            <person name="Grimwood J."/>
            <person name="Jenkins J.W."/>
            <person name="Jueterbock A."/>
            <person name="Mraz A."/>
            <person name="Stam W.T."/>
            <person name="Tice H."/>
            <person name="Bornberg-Bauer E."/>
            <person name="Green P.J."/>
            <person name="Pearson G.A."/>
            <person name="Procaccini G."/>
            <person name="Duarte C.M."/>
            <person name="Schmutz J."/>
            <person name="Reusch T.B.H."/>
            <person name="Van de Peer Y."/>
        </authorList>
    </citation>
    <scope>NUCLEOTIDE SEQUENCE [LARGE SCALE GENOMIC DNA]</scope>
    <source>
        <strain evidence="10">cv. Finnish</strain>
    </source>
</reference>
<dbReference type="AlphaFoldDB" id="A0A0K9PSL0"/>
<dbReference type="InterPro" id="IPR001563">
    <property type="entry name" value="Peptidase_S10"/>
</dbReference>
<evidence type="ECO:0000313" key="10">
    <source>
        <dbReference type="Proteomes" id="UP000036987"/>
    </source>
</evidence>
<dbReference type="PROSITE" id="PS00131">
    <property type="entry name" value="CARBOXYPEPT_SER_SER"/>
    <property type="match status" value="1"/>
</dbReference>
<keyword evidence="5 8" id="KW-0378">Hydrolase</keyword>
<dbReference type="Proteomes" id="UP000036987">
    <property type="component" value="Unassembled WGS sequence"/>
</dbReference>
<evidence type="ECO:0000256" key="3">
    <source>
        <dbReference type="ARBA" id="ARBA00022670"/>
    </source>
</evidence>
<dbReference type="InterPro" id="IPR018202">
    <property type="entry name" value="Ser_caboxypep_ser_AS"/>
</dbReference>
<keyword evidence="4" id="KW-0732">Signal</keyword>
<keyword evidence="10" id="KW-1185">Reference proteome</keyword>
<dbReference type="EMBL" id="LFYR01000643">
    <property type="protein sequence ID" value="KMZ72058.1"/>
    <property type="molecule type" value="Genomic_DNA"/>
</dbReference>
<dbReference type="GO" id="GO:0004185">
    <property type="term" value="F:serine-type carboxypeptidase activity"/>
    <property type="evidence" value="ECO:0000318"/>
    <property type="project" value="GO_Central"/>
</dbReference>
<proteinExistence type="inferred from homology"/>
<comment type="caution">
    <text evidence="9">The sequence shown here is derived from an EMBL/GenBank/DDBJ whole genome shotgun (WGS) entry which is preliminary data.</text>
</comment>
<dbReference type="PANTHER" id="PTHR11802">
    <property type="entry name" value="SERINE PROTEASE FAMILY S10 SERINE CARBOXYPEPTIDASE"/>
    <property type="match status" value="1"/>
</dbReference>
<comment type="similarity">
    <text evidence="1 8">Belongs to the peptidase S10 family.</text>
</comment>
<dbReference type="PROSITE" id="PS00560">
    <property type="entry name" value="CARBOXYPEPT_SER_HIS"/>
    <property type="match status" value="1"/>
</dbReference>
<accession>A0A0K9PSL0</accession>
<dbReference type="FunFam" id="3.40.50.1820:FF:000013">
    <property type="entry name" value="Carboxypeptidase"/>
    <property type="match status" value="1"/>
</dbReference>
<dbReference type="Gene3D" id="3.40.50.11320">
    <property type="match status" value="1"/>
</dbReference>
<organism evidence="9 10">
    <name type="scientific">Zostera marina</name>
    <name type="common">Eelgrass</name>
    <dbReference type="NCBI Taxonomy" id="29655"/>
    <lineage>
        <taxon>Eukaryota</taxon>
        <taxon>Viridiplantae</taxon>
        <taxon>Streptophyta</taxon>
        <taxon>Embryophyta</taxon>
        <taxon>Tracheophyta</taxon>
        <taxon>Spermatophyta</taxon>
        <taxon>Magnoliopsida</taxon>
        <taxon>Liliopsida</taxon>
        <taxon>Zosteraceae</taxon>
        <taxon>Zostera</taxon>
    </lineage>
</organism>
<name>A0A0K9PSL0_ZOSMR</name>
<keyword evidence="3 8" id="KW-0645">Protease</keyword>
<evidence type="ECO:0000256" key="4">
    <source>
        <dbReference type="ARBA" id="ARBA00022729"/>
    </source>
</evidence>
<dbReference type="Gene3D" id="3.40.50.1820">
    <property type="entry name" value="alpha/beta hydrolase"/>
    <property type="match status" value="1"/>
</dbReference>
<dbReference type="Pfam" id="PF00450">
    <property type="entry name" value="Peptidase_S10"/>
    <property type="match status" value="1"/>
</dbReference>
<keyword evidence="7" id="KW-0325">Glycoprotein</keyword>
<dbReference type="OMA" id="MANRYIN"/>
<dbReference type="GO" id="GO:0006508">
    <property type="term" value="P:proteolysis"/>
    <property type="evidence" value="ECO:0007669"/>
    <property type="project" value="UniProtKB-KW"/>
</dbReference>
<evidence type="ECO:0000256" key="1">
    <source>
        <dbReference type="ARBA" id="ARBA00009431"/>
    </source>
</evidence>
<sequence length="492" mass="56316">MFLPFYIARYLGERTIRSIMQSMKSPMILFFIILIFSISSQGAHPHQSADRILNLPGQPNNIVPSISQFSGYVTVNQKNGRALFYWFFEAQSQPSSKPLLLWLNGGPGCSSIGYGAAVELGPLKVKRKGNGLKFNKFAWNNEANLLFIESPVGVGFSYTNTTSDLSKLDDDFVAEDTYNFLVNWVKRFPQYQKNDFYLSGESYAGHYVPQLAELIHDRNKELKNNHQHINLKGFIVGNPSTEDYYDTKGVVEYAWSHSVISDQLFNNVTNACNFRMAQWGEKCNELMRQVFLQYDEIDIYNIYAPKCINPKGDNDGHNSRINYISEKMKMMRRIRIRSGYDPCFSKYAEEYFNRDDVKRSIHADNSAEKWKVCSDSILNTYNYTVASILPLYSKLISAGLRIWIYSGDADGIVPVIGSRYCVEALGLSLKNKWRPWYHKHQVAGRFVEYEGLTMATVRGAGHLVPLTKPREALRLINTYLSNQHLPTNRSMS</sequence>
<evidence type="ECO:0000256" key="7">
    <source>
        <dbReference type="ARBA" id="ARBA00023180"/>
    </source>
</evidence>
<dbReference type="OrthoDB" id="443318at2759"/>
<evidence type="ECO:0000256" key="5">
    <source>
        <dbReference type="ARBA" id="ARBA00022801"/>
    </source>
</evidence>
<evidence type="ECO:0000256" key="2">
    <source>
        <dbReference type="ARBA" id="ARBA00022645"/>
    </source>
</evidence>